<evidence type="ECO:0000313" key="1">
    <source>
        <dbReference type="EMBL" id="MBS1258153.1"/>
    </source>
</evidence>
<organism evidence="1 2">
    <name type="scientific">Candidatus Scalindua arabica</name>
    <dbReference type="NCBI Taxonomy" id="1127984"/>
    <lineage>
        <taxon>Bacteria</taxon>
        <taxon>Pseudomonadati</taxon>
        <taxon>Planctomycetota</taxon>
        <taxon>Candidatus Brocadiia</taxon>
        <taxon>Candidatus Brocadiales</taxon>
        <taxon>Candidatus Scalinduaceae</taxon>
        <taxon>Candidatus Scalindua</taxon>
    </lineage>
</organism>
<evidence type="ECO:0000313" key="2">
    <source>
        <dbReference type="Proteomes" id="UP000722750"/>
    </source>
</evidence>
<gene>
    <name evidence="1" type="ORF">MAG551_01206</name>
</gene>
<comment type="caution">
    <text evidence="1">The sequence shown here is derived from an EMBL/GenBank/DDBJ whole genome shotgun (WGS) entry which is preliminary data.</text>
</comment>
<dbReference type="EMBL" id="JAANXD010000050">
    <property type="protein sequence ID" value="MBS1258153.1"/>
    <property type="molecule type" value="Genomic_DNA"/>
</dbReference>
<reference evidence="1" key="1">
    <citation type="journal article" date="2021" name="ISME J.">
        <title>Fine-scale metabolic discontinuity in a stratified prokaryote microbiome of a Red Sea deep halocline.</title>
        <authorList>
            <person name="Michoud G."/>
            <person name="Ngugi D.K."/>
            <person name="Barozzi A."/>
            <person name="Merlino G."/>
            <person name="Calleja M.L."/>
            <person name="Delgado-Huertas A."/>
            <person name="Moran X.A.G."/>
            <person name="Daffonchio D."/>
        </authorList>
    </citation>
    <scope>NUCLEOTIDE SEQUENCE</scope>
    <source>
        <strain evidence="1">SuakinDeep_MAG55_1</strain>
    </source>
</reference>
<dbReference type="InterPro" id="IPR054221">
    <property type="entry name" value="DUF6941"/>
</dbReference>
<protein>
    <submittedName>
        <fullName evidence="1">Uncharacterized protein</fullName>
    </submittedName>
</protein>
<dbReference type="AlphaFoldDB" id="A0A941W2J7"/>
<proteinExistence type="predicted"/>
<dbReference type="Proteomes" id="UP000722750">
    <property type="component" value="Unassembled WGS sequence"/>
</dbReference>
<dbReference type="Pfam" id="PF22091">
    <property type="entry name" value="DUF6941"/>
    <property type="match status" value="1"/>
</dbReference>
<sequence length="133" mass="14884">MNIQVAVLCDSATEYQNRLCILGIFDTIRTHQLPATKPQCSVALQILWTKIEEGSHTIKTKFMDDDGNPTLKPVNSSVEVVVPPKSSFVTTNHILNIQQLKFTKTGNYLIVIDIDGKMVTEIQLQVLLTDQKT</sequence>
<accession>A0A941W2J7</accession>
<name>A0A941W2J7_9BACT</name>